<protein>
    <submittedName>
        <fullName evidence="1">Uncharacterized protein</fullName>
    </submittedName>
</protein>
<comment type="caution">
    <text evidence="1">The sequence shown here is derived from an EMBL/GenBank/DDBJ whole genome shotgun (WGS) entry which is preliminary data.</text>
</comment>
<dbReference type="Proteomes" id="UP001374584">
    <property type="component" value="Unassembled WGS sequence"/>
</dbReference>
<accession>A0AAN9L0F1</accession>
<proteinExistence type="predicted"/>
<evidence type="ECO:0000313" key="1">
    <source>
        <dbReference type="EMBL" id="KAK7325762.1"/>
    </source>
</evidence>
<name>A0AAN9L0F1_PHACN</name>
<reference evidence="1 2" key="1">
    <citation type="submission" date="2024-01" db="EMBL/GenBank/DDBJ databases">
        <title>The genomes of 5 underutilized Papilionoideae crops provide insights into root nodulation and disease resistanc.</title>
        <authorList>
            <person name="Jiang F."/>
        </authorList>
    </citation>
    <scope>NUCLEOTIDE SEQUENCE [LARGE SCALE GENOMIC DNA]</scope>
    <source>
        <strain evidence="1">JINMINGXINNONG_FW02</strain>
        <tissue evidence="1">Leaves</tissue>
    </source>
</reference>
<evidence type="ECO:0000313" key="2">
    <source>
        <dbReference type="Proteomes" id="UP001374584"/>
    </source>
</evidence>
<dbReference type="AlphaFoldDB" id="A0AAN9L0F1"/>
<gene>
    <name evidence="1" type="ORF">VNO80_33802</name>
</gene>
<organism evidence="1 2">
    <name type="scientific">Phaseolus coccineus</name>
    <name type="common">Scarlet runner bean</name>
    <name type="synonym">Phaseolus multiflorus</name>
    <dbReference type="NCBI Taxonomy" id="3886"/>
    <lineage>
        <taxon>Eukaryota</taxon>
        <taxon>Viridiplantae</taxon>
        <taxon>Streptophyta</taxon>
        <taxon>Embryophyta</taxon>
        <taxon>Tracheophyta</taxon>
        <taxon>Spermatophyta</taxon>
        <taxon>Magnoliopsida</taxon>
        <taxon>eudicotyledons</taxon>
        <taxon>Gunneridae</taxon>
        <taxon>Pentapetalae</taxon>
        <taxon>rosids</taxon>
        <taxon>fabids</taxon>
        <taxon>Fabales</taxon>
        <taxon>Fabaceae</taxon>
        <taxon>Papilionoideae</taxon>
        <taxon>50 kb inversion clade</taxon>
        <taxon>NPAAA clade</taxon>
        <taxon>indigoferoid/millettioid clade</taxon>
        <taxon>Phaseoleae</taxon>
        <taxon>Phaseolus</taxon>
    </lineage>
</organism>
<keyword evidence="2" id="KW-1185">Reference proteome</keyword>
<sequence>MKEAGSSAVKLLFYLLTIRIPRIGSPCAWTCKEEEIAQSYRGPRNQLRGGKNKPTAPLELMESIELAREDKTKEGMEGTIGEGFVSFPDERIQESNLCSMFWSKPVNVPAVVYEQTSTSMRLCGAGLDMGGPIISRSIEGLITPYRHT</sequence>
<dbReference type="EMBL" id="JAYMYR010000104">
    <property type="protein sequence ID" value="KAK7325762.1"/>
    <property type="molecule type" value="Genomic_DNA"/>
</dbReference>